<reference evidence="6 7" key="1">
    <citation type="submission" date="2017-07" db="EMBL/GenBank/DDBJ databases">
        <title>Genome sequence of the Sordaria macrospora wild type strain R19027.</title>
        <authorList>
            <person name="Nowrousian M."/>
            <person name="Teichert I."/>
            <person name="Kueck U."/>
        </authorList>
    </citation>
    <scope>NUCLEOTIDE SEQUENCE [LARGE SCALE GENOMIC DNA]</scope>
    <source>
        <strain evidence="6 7">R19027</strain>
        <tissue evidence="6">Mycelium</tissue>
    </source>
</reference>
<keyword evidence="2" id="KW-0479">Metal-binding</keyword>
<dbReference type="GO" id="GO:0006351">
    <property type="term" value="P:DNA-templated transcription"/>
    <property type="evidence" value="ECO:0007669"/>
    <property type="project" value="InterPro"/>
</dbReference>
<evidence type="ECO:0000259" key="5">
    <source>
        <dbReference type="PROSITE" id="PS50048"/>
    </source>
</evidence>
<dbReference type="Proteomes" id="UP000433876">
    <property type="component" value="Unassembled WGS sequence"/>
</dbReference>
<comment type="subcellular location">
    <subcellularLocation>
        <location evidence="1">Nucleus</location>
    </subcellularLocation>
</comment>
<organism evidence="6 7">
    <name type="scientific">Sordaria macrospora</name>
    <dbReference type="NCBI Taxonomy" id="5147"/>
    <lineage>
        <taxon>Eukaryota</taxon>
        <taxon>Fungi</taxon>
        <taxon>Dikarya</taxon>
        <taxon>Ascomycota</taxon>
        <taxon>Pezizomycotina</taxon>
        <taxon>Sordariomycetes</taxon>
        <taxon>Sordariomycetidae</taxon>
        <taxon>Sordariales</taxon>
        <taxon>Sordariaceae</taxon>
        <taxon>Sordaria</taxon>
    </lineage>
</organism>
<dbReference type="PANTHER" id="PTHR31001">
    <property type="entry name" value="UNCHARACTERIZED TRANSCRIPTIONAL REGULATORY PROTEIN"/>
    <property type="match status" value="1"/>
</dbReference>
<dbReference type="SMART" id="SM00066">
    <property type="entry name" value="GAL4"/>
    <property type="match status" value="1"/>
</dbReference>
<accession>A0A8S9A0X2</accession>
<keyword evidence="3" id="KW-0539">Nucleus</keyword>
<dbReference type="SMART" id="SM00906">
    <property type="entry name" value="Fungal_trans"/>
    <property type="match status" value="1"/>
</dbReference>
<evidence type="ECO:0000256" key="3">
    <source>
        <dbReference type="ARBA" id="ARBA00023242"/>
    </source>
</evidence>
<sequence>MDSELTPPDQRHDYLHQHPQPPLPPSSSTPEQRHSLGVHSVQAVPEPSVMKLTRGHSCVLCQQRKVRCDKQKPCANCVKAGVECRVVPPQPPRRRKKKPHERDLIDRLKKYESLLSQHGVNFEPIAHDLRTSDSVDDVADLEQDLSGLKTSPSSAADHVSPGDQGYDKQKWFPYNKEFRVMDEDLADSSDEDCEGPTLHHAYDTMFDNNDGFPFVVGGSTTSVTNSHPSSFQIFQLWQTYITNVNPILKLSHTSSLQKQIISAGAKPANIPKPLEVLMFAIYFSAVTSMTAEEVQTEFGEDRTILLAKYHGATQQALVNAGFMRSNEIMTLQAFLLYLLCVRQYVDPRSMFCLMGIAVRIATRIGIHKDGQQFRLPPFEVEQRRRLWWQIVILDKRIAEITGSAITALSSCGGDCRFPLNINDSDLNLHGKDFPTQYPGPTEMLFTLTRIELTVAAEPNGLRAVVTTPGGTRVTQPRVHFSPSPASPDVVTHVANTNLPRDLESFCTYMENAYLKYCDPKVPLHFFTLLMTRQALCKLRVIDFLCREATRGVMDHNERDALFEQAVLMVEYDNMLQGNEALKGFKWYTMLNFPLPAYIFLVQDLRTRTTGAPCERAWTLMIENLERRGLTSNLRTPMNIALGGFFVKAWDAHEAAQNQLGRHLQTPKIVTLMRNTAAKFKRPNSPPQAGSGPVGGVGGGMSISSDPRQSVPNSATPPGMMPAASIPPDMAGMAGHHGFSGVNMQTGMYTTPKPMQQTPQTDTSPQQMGSANMMMNDSMMFGSPNGGFDNTGMGQMFGTGPSAPTPAGSMDMDISHMDWNYLVQLSSFGGFNPNYSAQMQYPHQPGPGNQ</sequence>
<dbReference type="EMBL" id="NMPR01000008">
    <property type="protein sequence ID" value="KAA8635843.1"/>
    <property type="molecule type" value="Genomic_DNA"/>
</dbReference>
<dbReference type="InterPro" id="IPR050613">
    <property type="entry name" value="Sec_Metabolite_Reg"/>
</dbReference>
<gene>
    <name evidence="6" type="ORF">SMACR_01754</name>
</gene>
<dbReference type="InterPro" id="IPR036864">
    <property type="entry name" value="Zn2-C6_fun-type_DNA-bd_sf"/>
</dbReference>
<evidence type="ECO:0000256" key="2">
    <source>
        <dbReference type="ARBA" id="ARBA00022723"/>
    </source>
</evidence>
<feature type="compositionally biased region" description="Low complexity" evidence="4">
    <location>
        <begin position="749"/>
        <end position="766"/>
    </location>
</feature>
<feature type="domain" description="Zn(2)-C6 fungal-type" evidence="5">
    <location>
        <begin position="57"/>
        <end position="86"/>
    </location>
</feature>
<dbReference type="SUPFAM" id="SSF57701">
    <property type="entry name" value="Zn2/Cys6 DNA-binding domain"/>
    <property type="match status" value="1"/>
</dbReference>
<comment type="caution">
    <text evidence="6">The sequence shown here is derived from an EMBL/GenBank/DDBJ whole genome shotgun (WGS) entry which is preliminary data.</text>
</comment>
<dbReference type="PROSITE" id="PS50048">
    <property type="entry name" value="ZN2_CY6_FUNGAL_2"/>
    <property type="match status" value="1"/>
</dbReference>
<dbReference type="Gene3D" id="4.10.240.10">
    <property type="entry name" value="Zn(2)-C6 fungal-type DNA-binding domain"/>
    <property type="match status" value="1"/>
</dbReference>
<proteinExistence type="predicted"/>
<dbReference type="CDD" id="cd00067">
    <property type="entry name" value="GAL4"/>
    <property type="match status" value="1"/>
</dbReference>
<feature type="region of interest" description="Disordered" evidence="4">
    <location>
        <begin position="1"/>
        <end position="38"/>
    </location>
</feature>
<dbReference type="CDD" id="cd12148">
    <property type="entry name" value="fungal_TF_MHR"/>
    <property type="match status" value="1"/>
</dbReference>
<dbReference type="InterPro" id="IPR001138">
    <property type="entry name" value="Zn2Cys6_DnaBD"/>
</dbReference>
<feature type="region of interest" description="Disordered" evidence="4">
    <location>
        <begin position="678"/>
        <end position="766"/>
    </location>
</feature>
<dbReference type="Pfam" id="PF04082">
    <property type="entry name" value="Fungal_trans"/>
    <property type="match status" value="1"/>
</dbReference>
<dbReference type="InterPro" id="IPR007219">
    <property type="entry name" value="XnlR_reg_dom"/>
</dbReference>
<protein>
    <recommendedName>
        <fullName evidence="5">Zn(2)-C6 fungal-type domain-containing protein</fullName>
    </recommendedName>
</protein>
<dbReference type="GO" id="GO:0005634">
    <property type="term" value="C:nucleus"/>
    <property type="evidence" value="ECO:0007669"/>
    <property type="project" value="UniProtKB-SubCell"/>
</dbReference>
<feature type="region of interest" description="Disordered" evidence="4">
    <location>
        <begin position="146"/>
        <end position="166"/>
    </location>
</feature>
<dbReference type="OMA" id="HNPMHMA"/>
<dbReference type="GO" id="GO:0008270">
    <property type="term" value="F:zinc ion binding"/>
    <property type="evidence" value="ECO:0007669"/>
    <property type="project" value="InterPro"/>
</dbReference>
<name>A0A8S9A0X2_SORMA</name>
<evidence type="ECO:0000256" key="4">
    <source>
        <dbReference type="SAM" id="MobiDB-lite"/>
    </source>
</evidence>
<feature type="compositionally biased region" description="Gly residues" evidence="4">
    <location>
        <begin position="691"/>
        <end position="700"/>
    </location>
</feature>
<dbReference type="VEuPathDB" id="FungiDB:SMAC_01754"/>
<evidence type="ECO:0000313" key="6">
    <source>
        <dbReference type="EMBL" id="KAA8635843.1"/>
    </source>
</evidence>
<dbReference type="PANTHER" id="PTHR31001:SF45">
    <property type="entry name" value="ZN(II)2CYS6 TRANSCRIPTION FACTOR (EUROFUNG)"/>
    <property type="match status" value="1"/>
</dbReference>
<dbReference type="AlphaFoldDB" id="A0A8S9A0X2"/>
<evidence type="ECO:0000256" key="1">
    <source>
        <dbReference type="ARBA" id="ARBA00004123"/>
    </source>
</evidence>
<evidence type="ECO:0000313" key="7">
    <source>
        <dbReference type="Proteomes" id="UP000433876"/>
    </source>
</evidence>
<feature type="compositionally biased region" description="Polar residues" evidence="4">
    <location>
        <begin position="705"/>
        <end position="715"/>
    </location>
</feature>
<dbReference type="GO" id="GO:0000981">
    <property type="term" value="F:DNA-binding transcription factor activity, RNA polymerase II-specific"/>
    <property type="evidence" value="ECO:0007669"/>
    <property type="project" value="InterPro"/>
</dbReference>
<dbReference type="GO" id="GO:0003677">
    <property type="term" value="F:DNA binding"/>
    <property type="evidence" value="ECO:0007669"/>
    <property type="project" value="InterPro"/>
</dbReference>
<dbReference type="Pfam" id="PF00172">
    <property type="entry name" value="Zn_clus"/>
    <property type="match status" value="1"/>
</dbReference>